<keyword evidence="3" id="KW-1185">Reference proteome</keyword>
<evidence type="ECO:0000313" key="3">
    <source>
        <dbReference type="Proteomes" id="UP000023152"/>
    </source>
</evidence>
<reference evidence="2 3" key="1">
    <citation type="journal article" date="2013" name="Curr. Biol.">
        <title>The Genome of the Foraminiferan Reticulomyxa filosa.</title>
        <authorList>
            <person name="Glockner G."/>
            <person name="Hulsmann N."/>
            <person name="Schleicher M."/>
            <person name="Noegel A.A."/>
            <person name="Eichinger L."/>
            <person name="Gallinger C."/>
            <person name="Pawlowski J."/>
            <person name="Sierra R."/>
            <person name="Euteneuer U."/>
            <person name="Pillet L."/>
            <person name="Moustafa A."/>
            <person name="Platzer M."/>
            <person name="Groth M."/>
            <person name="Szafranski K."/>
            <person name="Schliwa M."/>
        </authorList>
    </citation>
    <scope>NUCLEOTIDE SEQUENCE [LARGE SCALE GENOMIC DNA]</scope>
</reference>
<dbReference type="AlphaFoldDB" id="X6MFU8"/>
<gene>
    <name evidence="2" type="ORF">RFI_24819</name>
</gene>
<dbReference type="EMBL" id="ASPP01021297">
    <property type="protein sequence ID" value="ETO12556.1"/>
    <property type="molecule type" value="Genomic_DNA"/>
</dbReference>
<feature type="compositionally biased region" description="Basic residues" evidence="1">
    <location>
        <begin position="184"/>
        <end position="197"/>
    </location>
</feature>
<protein>
    <submittedName>
        <fullName evidence="2">Uncharacterized protein</fullName>
    </submittedName>
</protein>
<feature type="region of interest" description="Disordered" evidence="1">
    <location>
        <begin position="167"/>
        <end position="197"/>
    </location>
</feature>
<organism evidence="2 3">
    <name type="scientific">Reticulomyxa filosa</name>
    <dbReference type="NCBI Taxonomy" id="46433"/>
    <lineage>
        <taxon>Eukaryota</taxon>
        <taxon>Sar</taxon>
        <taxon>Rhizaria</taxon>
        <taxon>Retaria</taxon>
        <taxon>Foraminifera</taxon>
        <taxon>Monothalamids</taxon>
        <taxon>Reticulomyxidae</taxon>
        <taxon>Reticulomyxa</taxon>
    </lineage>
</organism>
<comment type="caution">
    <text evidence="2">The sequence shown here is derived from an EMBL/GenBank/DDBJ whole genome shotgun (WGS) entry which is preliminary data.</text>
</comment>
<evidence type="ECO:0000313" key="2">
    <source>
        <dbReference type="EMBL" id="ETO12556.1"/>
    </source>
</evidence>
<proteinExistence type="predicted"/>
<sequence length="197" mass="23902">MYERLDFLLVHCFILRNMPTCFCMQRMDASKVSHLLSYFCPNSYVFVYIRTYSKRKILHQCEGKKQQKKQQQHAQNHKAQMTINKKREIIHWIRRSNHSNETNAKQTFPWLFSCRKITTTTTKLPTKIPHISMHPFQQKTMSKHVNSQLNDVFFYLYFVALKYREGRREKKKSQKQANNQQQQQKKKTNKLKKKKKK</sequence>
<evidence type="ECO:0000256" key="1">
    <source>
        <dbReference type="SAM" id="MobiDB-lite"/>
    </source>
</evidence>
<dbReference type="Proteomes" id="UP000023152">
    <property type="component" value="Unassembled WGS sequence"/>
</dbReference>
<name>X6MFU8_RETFI</name>
<accession>X6MFU8</accession>